<evidence type="ECO:0000256" key="1">
    <source>
        <dbReference type="SAM" id="MobiDB-lite"/>
    </source>
</evidence>
<accession>A0A9Q3ILM9</accession>
<keyword evidence="3" id="KW-1185">Reference proteome</keyword>
<dbReference type="Proteomes" id="UP000765509">
    <property type="component" value="Unassembled WGS sequence"/>
</dbReference>
<feature type="region of interest" description="Disordered" evidence="1">
    <location>
        <begin position="1"/>
        <end position="46"/>
    </location>
</feature>
<name>A0A9Q3ILM9_9BASI</name>
<organism evidence="2 3">
    <name type="scientific">Austropuccinia psidii MF-1</name>
    <dbReference type="NCBI Taxonomy" id="1389203"/>
    <lineage>
        <taxon>Eukaryota</taxon>
        <taxon>Fungi</taxon>
        <taxon>Dikarya</taxon>
        <taxon>Basidiomycota</taxon>
        <taxon>Pucciniomycotina</taxon>
        <taxon>Pucciniomycetes</taxon>
        <taxon>Pucciniales</taxon>
        <taxon>Sphaerophragmiaceae</taxon>
        <taxon>Austropuccinia</taxon>
    </lineage>
</organism>
<protein>
    <submittedName>
        <fullName evidence="2">Uncharacterized protein</fullName>
    </submittedName>
</protein>
<feature type="compositionally biased region" description="Acidic residues" evidence="1">
    <location>
        <begin position="20"/>
        <end position="31"/>
    </location>
</feature>
<evidence type="ECO:0000313" key="2">
    <source>
        <dbReference type="EMBL" id="MBW0545903.1"/>
    </source>
</evidence>
<dbReference type="AlphaFoldDB" id="A0A9Q3ILM9"/>
<comment type="caution">
    <text evidence="2">The sequence shown here is derived from an EMBL/GenBank/DDBJ whole genome shotgun (WGS) entry which is preliminary data.</text>
</comment>
<evidence type="ECO:0000313" key="3">
    <source>
        <dbReference type="Proteomes" id="UP000765509"/>
    </source>
</evidence>
<gene>
    <name evidence="2" type="ORF">O181_085618</name>
</gene>
<sequence>MATTVQRQKKIYSIEKVPEEETQEEDSESDSMGDSIREISDDDQDPIEEFLVEYQEETQLEIQDIQLEAGLPQDTANKNFCKYTQDAKTFLVTPTKGMEYIHGTATKITECVDNSQHPLIIDSEAHCSIVAREYLDKHFPNWEKNSFQPRLRALKVHWGR</sequence>
<dbReference type="EMBL" id="AVOT02050861">
    <property type="protein sequence ID" value="MBW0545903.1"/>
    <property type="molecule type" value="Genomic_DNA"/>
</dbReference>
<proteinExistence type="predicted"/>
<reference evidence="2" key="1">
    <citation type="submission" date="2021-03" db="EMBL/GenBank/DDBJ databases">
        <title>Draft genome sequence of rust myrtle Austropuccinia psidii MF-1, a brazilian biotype.</title>
        <authorList>
            <person name="Quecine M.C."/>
            <person name="Pachon D.M.R."/>
            <person name="Bonatelli M.L."/>
            <person name="Correr F.H."/>
            <person name="Franceschini L.M."/>
            <person name="Leite T.F."/>
            <person name="Margarido G.R.A."/>
            <person name="Almeida C.A."/>
            <person name="Ferrarezi J.A."/>
            <person name="Labate C.A."/>
        </authorList>
    </citation>
    <scope>NUCLEOTIDE SEQUENCE</scope>
    <source>
        <strain evidence="2">MF-1</strain>
    </source>
</reference>